<feature type="domain" description="Restriction endonuclease type I HsdR N-terminal" evidence="11">
    <location>
        <begin position="2"/>
        <end position="105"/>
    </location>
</feature>
<evidence type="ECO:0000313" key="12">
    <source>
        <dbReference type="EMBL" id="TWT69441.1"/>
    </source>
</evidence>
<evidence type="ECO:0000256" key="2">
    <source>
        <dbReference type="ARBA" id="ARBA00008598"/>
    </source>
</evidence>
<evidence type="ECO:0000256" key="3">
    <source>
        <dbReference type="ARBA" id="ARBA00012654"/>
    </source>
</evidence>
<evidence type="ECO:0000256" key="7">
    <source>
        <dbReference type="ARBA" id="ARBA00022759"/>
    </source>
</evidence>
<dbReference type="PANTHER" id="PTHR30195:SF15">
    <property type="entry name" value="TYPE I RESTRICTION ENZYME HINDI ENDONUCLEASE SUBUNIT"/>
    <property type="match status" value="1"/>
</dbReference>
<comment type="caution">
    <text evidence="12">The sequence shown here is derived from an EMBL/GenBank/DDBJ whole genome shotgun (WGS) entry which is preliminary data.</text>
</comment>
<dbReference type="PANTHER" id="PTHR30195">
    <property type="entry name" value="TYPE I SITE-SPECIFIC DEOXYRIBONUCLEASE PROTEIN SUBUNIT M AND R"/>
    <property type="match status" value="1"/>
</dbReference>
<dbReference type="EC" id="3.1.21.3" evidence="3"/>
<keyword evidence="7" id="KW-0255">Endonuclease</keyword>
<evidence type="ECO:0000256" key="10">
    <source>
        <dbReference type="ARBA" id="ARBA00023125"/>
    </source>
</evidence>
<comment type="similarity">
    <text evidence="2">Belongs to the HsdR family.</text>
</comment>
<keyword evidence="6" id="KW-0680">Restriction system</keyword>
<sequence length="161" mass="17972">MDISPDGDTPERDDYRVIILIDRLAEAVARLNPDLSQSAVDDVVHVVANPVHPSLEQNNRQLHRLYTSDVKVEYNADDGKETIHAEIIDFRNSAGDDLLVINQFHRVRELRASCVPAASALPLTKNEVQPGSRKAGVFWHTQGRQDPFPCAAMRESGCLDF</sequence>
<dbReference type="GO" id="GO:0005524">
    <property type="term" value="F:ATP binding"/>
    <property type="evidence" value="ECO:0007669"/>
    <property type="project" value="UniProtKB-KW"/>
</dbReference>
<dbReference type="InterPro" id="IPR007409">
    <property type="entry name" value="Restrct_endonuc_type1_HsdR_N"/>
</dbReference>
<keyword evidence="13" id="KW-1185">Reference proteome</keyword>
<evidence type="ECO:0000256" key="8">
    <source>
        <dbReference type="ARBA" id="ARBA00022801"/>
    </source>
</evidence>
<keyword evidence="8" id="KW-0378">Hydrolase</keyword>
<protein>
    <recommendedName>
        <fullName evidence="3">type I site-specific deoxyribonuclease</fullName>
        <ecNumber evidence="3">3.1.21.3</ecNumber>
    </recommendedName>
</protein>
<evidence type="ECO:0000256" key="9">
    <source>
        <dbReference type="ARBA" id="ARBA00022840"/>
    </source>
</evidence>
<gene>
    <name evidence="12" type="ORF">Pan14r_17270</name>
</gene>
<keyword evidence="10" id="KW-0238">DNA-binding</keyword>
<keyword evidence="5" id="KW-0547">Nucleotide-binding</keyword>
<dbReference type="Pfam" id="PF04313">
    <property type="entry name" value="HSDR_N"/>
    <property type="match status" value="1"/>
</dbReference>
<dbReference type="EMBL" id="SJPL01000001">
    <property type="protein sequence ID" value="TWT69441.1"/>
    <property type="molecule type" value="Genomic_DNA"/>
</dbReference>
<evidence type="ECO:0000256" key="5">
    <source>
        <dbReference type="ARBA" id="ARBA00022741"/>
    </source>
</evidence>
<evidence type="ECO:0000256" key="4">
    <source>
        <dbReference type="ARBA" id="ARBA00022722"/>
    </source>
</evidence>
<comment type="catalytic activity">
    <reaction evidence="1">
        <text>Endonucleolytic cleavage of DNA to give random double-stranded fragments with terminal 5'-phosphates, ATP is simultaneously hydrolyzed.</text>
        <dbReference type="EC" id="3.1.21.3"/>
    </reaction>
</comment>
<dbReference type="GO" id="GO:0009035">
    <property type="term" value="F:type I site-specific deoxyribonuclease activity"/>
    <property type="evidence" value="ECO:0007669"/>
    <property type="project" value="UniProtKB-EC"/>
</dbReference>
<evidence type="ECO:0000256" key="1">
    <source>
        <dbReference type="ARBA" id="ARBA00000851"/>
    </source>
</evidence>
<reference evidence="12 13" key="1">
    <citation type="submission" date="2019-02" db="EMBL/GenBank/DDBJ databases">
        <title>Deep-cultivation of Planctomycetes and their phenomic and genomic characterization uncovers novel biology.</title>
        <authorList>
            <person name="Wiegand S."/>
            <person name="Jogler M."/>
            <person name="Boedeker C."/>
            <person name="Pinto D."/>
            <person name="Vollmers J."/>
            <person name="Rivas-Marin E."/>
            <person name="Kohn T."/>
            <person name="Peeters S.H."/>
            <person name="Heuer A."/>
            <person name="Rast P."/>
            <person name="Oberbeckmann S."/>
            <person name="Bunk B."/>
            <person name="Jeske O."/>
            <person name="Meyerdierks A."/>
            <person name="Storesund J.E."/>
            <person name="Kallscheuer N."/>
            <person name="Luecker S."/>
            <person name="Lage O.M."/>
            <person name="Pohl T."/>
            <person name="Merkel B.J."/>
            <person name="Hornburger P."/>
            <person name="Mueller R.-W."/>
            <person name="Bruemmer F."/>
            <person name="Labrenz M."/>
            <person name="Spormann A.M."/>
            <person name="Op Den Camp H."/>
            <person name="Overmann J."/>
            <person name="Amann R."/>
            <person name="Jetten M.S.M."/>
            <person name="Mascher T."/>
            <person name="Medema M.H."/>
            <person name="Devos D.P."/>
            <person name="Kaster A.-K."/>
            <person name="Ovreas L."/>
            <person name="Rohde M."/>
            <person name="Galperin M.Y."/>
            <person name="Jogler C."/>
        </authorList>
    </citation>
    <scope>NUCLEOTIDE SEQUENCE [LARGE SCALE GENOMIC DNA]</scope>
    <source>
        <strain evidence="12 13">Pan14r</strain>
    </source>
</reference>
<dbReference type="GO" id="GO:0009307">
    <property type="term" value="P:DNA restriction-modification system"/>
    <property type="evidence" value="ECO:0007669"/>
    <property type="project" value="UniProtKB-KW"/>
</dbReference>
<accession>A0A5C5Y480</accession>
<proteinExistence type="inferred from homology"/>
<dbReference type="AlphaFoldDB" id="A0A5C5Y480"/>
<evidence type="ECO:0000259" key="11">
    <source>
        <dbReference type="Pfam" id="PF04313"/>
    </source>
</evidence>
<keyword evidence="9" id="KW-0067">ATP-binding</keyword>
<name>A0A5C5Y480_9PLAN</name>
<dbReference type="Proteomes" id="UP000317238">
    <property type="component" value="Unassembled WGS sequence"/>
</dbReference>
<keyword evidence="4" id="KW-0540">Nuclease</keyword>
<evidence type="ECO:0000313" key="13">
    <source>
        <dbReference type="Proteomes" id="UP000317238"/>
    </source>
</evidence>
<dbReference type="GO" id="GO:0003677">
    <property type="term" value="F:DNA binding"/>
    <property type="evidence" value="ECO:0007669"/>
    <property type="project" value="UniProtKB-KW"/>
</dbReference>
<organism evidence="12 13">
    <name type="scientific">Crateriforma conspicua</name>
    <dbReference type="NCBI Taxonomy" id="2527996"/>
    <lineage>
        <taxon>Bacteria</taxon>
        <taxon>Pseudomonadati</taxon>
        <taxon>Planctomycetota</taxon>
        <taxon>Planctomycetia</taxon>
        <taxon>Planctomycetales</taxon>
        <taxon>Planctomycetaceae</taxon>
        <taxon>Crateriforma</taxon>
    </lineage>
</organism>
<evidence type="ECO:0000256" key="6">
    <source>
        <dbReference type="ARBA" id="ARBA00022747"/>
    </source>
</evidence>
<dbReference type="InterPro" id="IPR051268">
    <property type="entry name" value="Type-I_R_enzyme_R_subunit"/>
</dbReference>